<name>A0A0E9W6M2_ANGAN</name>
<protein>
    <submittedName>
        <fullName evidence="1">Uncharacterized protein</fullName>
    </submittedName>
</protein>
<accession>A0A0E9W6M2</accession>
<organism evidence="1">
    <name type="scientific">Anguilla anguilla</name>
    <name type="common">European freshwater eel</name>
    <name type="synonym">Muraena anguilla</name>
    <dbReference type="NCBI Taxonomy" id="7936"/>
    <lineage>
        <taxon>Eukaryota</taxon>
        <taxon>Metazoa</taxon>
        <taxon>Chordata</taxon>
        <taxon>Craniata</taxon>
        <taxon>Vertebrata</taxon>
        <taxon>Euteleostomi</taxon>
        <taxon>Actinopterygii</taxon>
        <taxon>Neopterygii</taxon>
        <taxon>Teleostei</taxon>
        <taxon>Anguilliformes</taxon>
        <taxon>Anguillidae</taxon>
        <taxon>Anguilla</taxon>
    </lineage>
</organism>
<proteinExistence type="predicted"/>
<evidence type="ECO:0000313" key="1">
    <source>
        <dbReference type="EMBL" id="JAH85997.1"/>
    </source>
</evidence>
<sequence length="59" mass="7345">MFHKGIVFFLFILALTNRRKRQAFLSLQLKTRFYLVYNLCIVYECERYWHSYRLLSCCK</sequence>
<dbReference type="EMBL" id="GBXM01022580">
    <property type="protein sequence ID" value="JAH85997.1"/>
    <property type="molecule type" value="Transcribed_RNA"/>
</dbReference>
<reference evidence="1" key="1">
    <citation type="submission" date="2014-11" db="EMBL/GenBank/DDBJ databases">
        <authorList>
            <person name="Amaro Gonzalez C."/>
        </authorList>
    </citation>
    <scope>NUCLEOTIDE SEQUENCE</scope>
</reference>
<dbReference type="AlphaFoldDB" id="A0A0E9W6M2"/>
<reference evidence="1" key="2">
    <citation type="journal article" date="2015" name="Fish Shellfish Immunol.">
        <title>Early steps in the European eel (Anguilla anguilla)-Vibrio vulnificus interaction in the gills: Role of the RtxA13 toxin.</title>
        <authorList>
            <person name="Callol A."/>
            <person name="Pajuelo D."/>
            <person name="Ebbesson L."/>
            <person name="Teles M."/>
            <person name="MacKenzie S."/>
            <person name="Amaro C."/>
        </authorList>
    </citation>
    <scope>NUCLEOTIDE SEQUENCE</scope>
</reference>